<evidence type="ECO:0000256" key="1">
    <source>
        <dbReference type="SAM" id="SignalP"/>
    </source>
</evidence>
<dbReference type="OrthoDB" id="5295319at2"/>
<accession>A0A1Z3NAM0</accession>
<gene>
    <name evidence="2" type="ORF">B9G79_13615</name>
</gene>
<organism evidence="2 3">
    <name type="scientific">Bdellovibrio bacteriovorus</name>
    <dbReference type="NCBI Taxonomy" id="959"/>
    <lineage>
        <taxon>Bacteria</taxon>
        <taxon>Pseudomonadati</taxon>
        <taxon>Bdellovibrionota</taxon>
        <taxon>Bdellovibrionia</taxon>
        <taxon>Bdellovibrionales</taxon>
        <taxon>Pseudobdellovibrionaceae</taxon>
        <taxon>Bdellovibrio</taxon>
    </lineage>
</organism>
<proteinExistence type="predicted"/>
<name>A0A1Z3NAM0_BDEBC</name>
<keyword evidence="1" id="KW-0732">Signal</keyword>
<feature type="signal peptide" evidence="1">
    <location>
        <begin position="1"/>
        <end position="23"/>
    </location>
</feature>
<dbReference type="Proteomes" id="UP000197003">
    <property type="component" value="Chromosome"/>
</dbReference>
<dbReference type="AlphaFoldDB" id="A0A1Z3NAM0"/>
<dbReference type="RefSeq" id="WP_088565998.1">
    <property type="nucleotide sequence ID" value="NZ_CP020946.1"/>
</dbReference>
<evidence type="ECO:0000313" key="2">
    <source>
        <dbReference type="EMBL" id="ASD64533.1"/>
    </source>
</evidence>
<feature type="chain" id="PRO_5012034719" evidence="1">
    <location>
        <begin position="24"/>
        <end position="100"/>
    </location>
</feature>
<reference evidence="2 3" key="1">
    <citation type="submission" date="2017-04" db="EMBL/GenBank/DDBJ databases">
        <title>Whole genome sequence of Bdellovibrio bacteriovorus strain SSB218315.</title>
        <authorList>
            <person name="Oyedara O."/>
            <person name="Rodriguez-Perez M.A."/>
        </authorList>
    </citation>
    <scope>NUCLEOTIDE SEQUENCE [LARGE SCALE GENOMIC DNA]</scope>
    <source>
        <strain evidence="2 3">SSB218315</strain>
    </source>
</reference>
<evidence type="ECO:0000313" key="3">
    <source>
        <dbReference type="Proteomes" id="UP000197003"/>
    </source>
</evidence>
<sequence>MKKLLVIAIGFVIAGFTTQPALALSVPSVVDSVEYTYNVQCSFSHFSKNEFCFNYICKYKKYYVCEGDQGVLDLILNIKTVRYPNETAKEDVTNYSVQPR</sequence>
<protein>
    <submittedName>
        <fullName evidence="2">Uncharacterized protein</fullName>
    </submittedName>
</protein>
<dbReference type="EMBL" id="CP020946">
    <property type="protein sequence ID" value="ASD64533.1"/>
    <property type="molecule type" value="Genomic_DNA"/>
</dbReference>